<dbReference type="Gene3D" id="3.90.1720.10">
    <property type="entry name" value="endopeptidase domain like (from Nostoc punctiforme)"/>
    <property type="match status" value="1"/>
</dbReference>
<dbReference type="Proteomes" id="UP000076276">
    <property type="component" value="Unassembled WGS sequence"/>
</dbReference>
<reference evidence="2 3" key="1">
    <citation type="submission" date="2016-03" db="EMBL/GenBank/DDBJ databases">
        <title>Acinetobacter genomospecies 28 strain ANC 4149.</title>
        <authorList>
            <person name="Radolfova-Krizova L."/>
            <person name="Nemec A."/>
        </authorList>
    </citation>
    <scope>NUCLEOTIDE SEQUENCE [LARGE SCALE GENOMIC DNA]</scope>
    <source>
        <strain evidence="2 3">ANC 4149</strain>
    </source>
</reference>
<dbReference type="Pfam" id="PF05382">
    <property type="entry name" value="Amidase_5"/>
    <property type="match status" value="1"/>
</dbReference>
<comment type="caution">
    <text evidence="2">The sequence shown here is derived from an EMBL/GenBank/DDBJ whole genome shotgun (WGS) entry which is preliminary data.</text>
</comment>
<dbReference type="RefSeq" id="WP_067666764.1">
    <property type="nucleotide sequence ID" value="NZ_CBCSIK010000005.1"/>
</dbReference>
<keyword evidence="3" id="KW-1185">Reference proteome</keyword>
<dbReference type="AlphaFoldDB" id="A0A151Y4J3"/>
<protein>
    <recommendedName>
        <fullName evidence="1">Bacteriophage lysin domain-containing protein</fullName>
    </recommendedName>
</protein>
<dbReference type="EMBL" id="LUAW01000012">
    <property type="protein sequence ID" value="KYQ72953.1"/>
    <property type="molecule type" value="Genomic_DNA"/>
</dbReference>
<evidence type="ECO:0000259" key="1">
    <source>
        <dbReference type="Pfam" id="PF05382"/>
    </source>
</evidence>
<dbReference type="InterPro" id="IPR008044">
    <property type="entry name" value="Phage_lysin"/>
</dbReference>
<proteinExistence type="predicted"/>
<evidence type="ECO:0000313" key="2">
    <source>
        <dbReference type="EMBL" id="KYQ72953.1"/>
    </source>
</evidence>
<accession>A0A151Y4J3</accession>
<gene>
    <name evidence="2" type="ORF">AZH43_01230</name>
</gene>
<name>A0A151Y4J3_9GAMM</name>
<organism evidence="2 3">
    <name type="scientific">Acinetobacter pragensis</name>
    <dbReference type="NCBI Taxonomy" id="1806892"/>
    <lineage>
        <taxon>Bacteria</taxon>
        <taxon>Pseudomonadati</taxon>
        <taxon>Pseudomonadota</taxon>
        <taxon>Gammaproteobacteria</taxon>
        <taxon>Moraxellales</taxon>
        <taxon>Moraxellaceae</taxon>
        <taxon>Acinetobacter</taxon>
    </lineage>
</organism>
<dbReference type="OrthoDB" id="5522511at2"/>
<sequence>MLVDMHHIETHQNINPAPVQVTLRSPRSREYSPSRVSLDPYVMQASPTAPANTDDVKATGFAGNFSSDSANTSVLRLDKFVQKLDSIKAHVSSKRCARSIRVALQSAGAVLDSHSVAASDWGDTLTKIGYKQIQPAFDNPQEGDIYIIQRTHKHVYGHIAGFSGSEWVSDFKQKSYDVYKENGLKYKYYRLGL</sequence>
<evidence type="ECO:0000313" key="3">
    <source>
        <dbReference type="Proteomes" id="UP000076276"/>
    </source>
</evidence>
<feature type="domain" description="Bacteriophage lysin" evidence="1">
    <location>
        <begin position="91"/>
        <end position="150"/>
    </location>
</feature>